<dbReference type="PANTHER" id="PTHR43384:SF13">
    <property type="entry name" value="SLR0110 PROTEIN"/>
    <property type="match status" value="1"/>
</dbReference>
<dbReference type="InterPro" id="IPR050625">
    <property type="entry name" value="ParA/MinD_ATPase"/>
</dbReference>
<evidence type="ECO:0000313" key="2">
    <source>
        <dbReference type="Proteomes" id="UP000628854"/>
    </source>
</evidence>
<sequence length="394" mass="42983">MTETLKPSLPARLHVFAPQWHADIDEAAGRLGQVAPIVHPDAQSALNATSRDHNSVIMLEHDQSFDLVELLLKVSQTHPNMPGIVVGMNIPVLAVKHIISLARWDMLEAPVKPEPLREALENVSRREGREGEGAAGKCWTVTSSVGGAGATLVAVELAYQFSQREKRNKVCLVDLNFFDGSCASYLNCPSNLNQVALTQSADRIDEALLQAFITRHKSGIDLLSAPRSTRTWNSIRPESVFKVLEVACDAYDMVVIDMPRWPSPWSGSVVMGSDEVLVLSELTVPALHAARHRAEELEDATDGMASPHIILNRMTRKFFGNAVTVPQAEDAIGRRVFATVSSDWEAALSSVNFGQAVGQAKPGNRISRDVAEIITRLETGTGATVQTEKSRKRA</sequence>
<protein>
    <submittedName>
        <fullName evidence="1">Transcriptional regulator</fullName>
    </submittedName>
</protein>
<dbReference type="SUPFAM" id="SSF52540">
    <property type="entry name" value="P-loop containing nucleoside triphosphate hydrolases"/>
    <property type="match status" value="1"/>
</dbReference>
<comment type="caution">
    <text evidence="1">The sequence shown here is derived from an EMBL/GenBank/DDBJ whole genome shotgun (WGS) entry which is preliminary data.</text>
</comment>
<dbReference type="InterPro" id="IPR027417">
    <property type="entry name" value="P-loop_NTPase"/>
</dbReference>
<accession>A0ABQ1J1P8</accession>
<dbReference type="PANTHER" id="PTHR43384">
    <property type="entry name" value="SEPTUM SITE-DETERMINING PROTEIN MIND HOMOLOG, CHLOROPLASTIC-RELATED"/>
    <property type="match status" value="1"/>
</dbReference>
<proteinExistence type="predicted"/>
<dbReference type="RefSeq" id="WP_084394177.1">
    <property type="nucleotide sequence ID" value="NZ_BMKF01000001.1"/>
</dbReference>
<evidence type="ECO:0000313" key="1">
    <source>
        <dbReference type="EMBL" id="GGB55800.1"/>
    </source>
</evidence>
<keyword evidence="2" id="KW-1185">Reference proteome</keyword>
<organism evidence="1 2">
    <name type="scientific">Henriciella pelagia</name>
    <dbReference type="NCBI Taxonomy" id="1977912"/>
    <lineage>
        <taxon>Bacteria</taxon>
        <taxon>Pseudomonadati</taxon>
        <taxon>Pseudomonadota</taxon>
        <taxon>Alphaproteobacteria</taxon>
        <taxon>Hyphomonadales</taxon>
        <taxon>Hyphomonadaceae</taxon>
        <taxon>Henriciella</taxon>
    </lineage>
</organism>
<name>A0ABQ1J1P8_9PROT</name>
<dbReference type="Proteomes" id="UP000628854">
    <property type="component" value="Unassembled WGS sequence"/>
</dbReference>
<dbReference type="Gene3D" id="3.40.50.300">
    <property type="entry name" value="P-loop containing nucleotide triphosphate hydrolases"/>
    <property type="match status" value="1"/>
</dbReference>
<dbReference type="EMBL" id="BMKF01000001">
    <property type="protein sequence ID" value="GGB55800.1"/>
    <property type="molecule type" value="Genomic_DNA"/>
</dbReference>
<reference evidence="2" key="1">
    <citation type="journal article" date="2019" name="Int. J. Syst. Evol. Microbiol.">
        <title>The Global Catalogue of Microorganisms (GCM) 10K type strain sequencing project: providing services to taxonomists for standard genome sequencing and annotation.</title>
        <authorList>
            <consortium name="The Broad Institute Genomics Platform"/>
            <consortium name="The Broad Institute Genome Sequencing Center for Infectious Disease"/>
            <person name="Wu L."/>
            <person name="Ma J."/>
        </authorList>
    </citation>
    <scope>NUCLEOTIDE SEQUENCE [LARGE SCALE GENOMIC DNA]</scope>
    <source>
        <strain evidence="2">CGMCC 1.15928</strain>
    </source>
</reference>
<gene>
    <name evidence="1" type="ORF">GCM10011503_00120</name>
</gene>